<organism evidence="1 2">
    <name type="scientific">Cichorium intybus</name>
    <name type="common">Chicory</name>
    <dbReference type="NCBI Taxonomy" id="13427"/>
    <lineage>
        <taxon>Eukaryota</taxon>
        <taxon>Viridiplantae</taxon>
        <taxon>Streptophyta</taxon>
        <taxon>Embryophyta</taxon>
        <taxon>Tracheophyta</taxon>
        <taxon>Spermatophyta</taxon>
        <taxon>Magnoliopsida</taxon>
        <taxon>eudicotyledons</taxon>
        <taxon>Gunneridae</taxon>
        <taxon>Pentapetalae</taxon>
        <taxon>asterids</taxon>
        <taxon>campanulids</taxon>
        <taxon>Asterales</taxon>
        <taxon>Asteraceae</taxon>
        <taxon>Cichorioideae</taxon>
        <taxon>Cichorieae</taxon>
        <taxon>Cichoriinae</taxon>
        <taxon>Cichorium</taxon>
    </lineage>
</organism>
<gene>
    <name evidence="1" type="ORF">L2E82_39528</name>
</gene>
<reference evidence="2" key="1">
    <citation type="journal article" date="2022" name="Mol. Ecol. Resour.">
        <title>The genomes of chicory, endive, great burdock and yacon provide insights into Asteraceae palaeo-polyploidization history and plant inulin production.</title>
        <authorList>
            <person name="Fan W."/>
            <person name="Wang S."/>
            <person name="Wang H."/>
            <person name="Wang A."/>
            <person name="Jiang F."/>
            <person name="Liu H."/>
            <person name="Zhao H."/>
            <person name="Xu D."/>
            <person name="Zhang Y."/>
        </authorList>
    </citation>
    <scope>NUCLEOTIDE SEQUENCE [LARGE SCALE GENOMIC DNA]</scope>
    <source>
        <strain evidence="2">cv. Punajuju</strain>
    </source>
</reference>
<sequence length="96" mass="11026">MLWLLLLQKKRCENQPERGKKSHILPLLVQKKGGCQPTKDVPKKELHQTDAPKEDPPKMDPQTEKEDMEKEVIDENVVLSESESFLFGRDEPSASE</sequence>
<dbReference type="EMBL" id="CM042015">
    <property type="protein sequence ID" value="KAI3709762.1"/>
    <property type="molecule type" value="Genomic_DNA"/>
</dbReference>
<reference evidence="1 2" key="2">
    <citation type="journal article" date="2022" name="Mol. Ecol. Resour.">
        <title>The genomes of chicory, endive, great burdock and yacon provide insights into Asteraceae paleo-polyploidization history and plant inulin production.</title>
        <authorList>
            <person name="Fan W."/>
            <person name="Wang S."/>
            <person name="Wang H."/>
            <person name="Wang A."/>
            <person name="Jiang F."/>
            <person name="Liu H."/>
            <person name="Zhao H."/>
            <person name="Xu D."/>
            <person name="Zhang Y."/>
        </authorList>
    </citation>
    <scope>NUCLEOTIDE SEQUENCE [LARGE SCALE GENOMIC DNA]</scope>
    <source>
        <strain evidence="2">cv. Punajuju</strain>
        <tissue evidence="1">Leaves</tissue>
    </source>
</reference>
<evidence type="ECO:0000313" key="2">
    <source>
        <dbReference type="Proteomes" id="UP001055811"/>
    </source>
</evidence>
<dbReference type="Proteomes" id="UP001055811">
    <property type="component" value="Linkage Group LG07"/>
</dbReference>
<keyword evidence="2" id="KW-1185">Reference proteome</keyword>
<proteinExistence type="predicted"/>
<protein>
    <submittedName>
        <fullName evidence="1">Uncharacterized protein</fullName>
    </submittedName>
</protein>
<name>A0ACB9AHT0_CICIN</name>
<accession>A0ACB9AHT0</accession>
<comment type="caution">
    <text evidence="1">The sequence shown here is derived from an EMBL/GenBank/DDBJ whole genome shotgun (WGS) entry which is preliminary data.</text>
</comment>
<evidence type="ECO:0000313" key="1">
    <source>
        <dbReference type="EMBL" id="KAI3709762.1"/>
    </source>
</evidence>